<comment type="function">
    <text evidence="1">Hydrolyzes indole-3-acetamide (IAM) into indole-3-acetic acid (IAA).</text>
</comment>
<dbReference type="SUPFAM" id="SSF75304">
    <property type="entry name" value="Amidase signature (AS) enzymes"/>
    <property type="match status" value="1"/>
</dbReference>
<dbReference type="EMBL" id="BSPL01000010">
    <property type="protein sequence ID" value="GLS69121.1"/>
    <property type="molecule type" value="Genomic_DNA"/>
</dbReference>
<dbReference type="InterPro" id="IPR000120">
    <property type="entry name" value="Amidase"/>
</dbReference>
<dbReference type="InterPro" id="IPR020556">
    <property type="entry name" value="Amidase_CS"/>
</dbReference>
<keyword evidence="6" id="KW-1185">Reference proteome</keyword>
<evidence type="ECO:0000313" key="6">
    <source>
        <dbReference type="Proteomes" id="UP001157440"/>
    </source>
</evidence>
<dbReference type="PANTHER" id="PTHR11895:SF7">
    <property type="entry name" value="GLUTAMYL-TRNA(GLN) AMIDOTRANSFERASE SUBUNIT A, MITOCHONDRIAL"/>
    <property type="match status" value="1"/>
</dbReference>
<comment type="caution">
    <text evidence="5">The sequence shown here is derived from an EMBL/GenBank/DDBJ whole genome shotgun (WGS) entry which is preliminary data.</text>
</comment>
<dbReference type="Proteomes" id="UP001157440">
    <property type="component" value="Unassembled WGS sequence"/>
</dbReference>
<evidence type="ECO:0000256" key="2">
    <source>
        <dbReference type="ARBA" id="ARBA00009199"/>
    </source>
</evidence>
<dbReference type="Gene3D" id="3.90.1300.10">
    <property type="entry name" value="Amidase signature (AS) domain"/>
    <property type="match status" value="1"/>
</dbReference>
<dbReference type="PROSITE" id="PS00571">
    <property type="entry name" value="AMIDASES"/>
    <property type="match status" value="1"/>
</dbReference>
<comment type="similarity">
    <text evidence="2">Belongs to the amidase family.</text>
</comment>
<reference evidence="6" key="1">
    <citation type="journal article" date="2019" name="Int. J. Syst. Evol. Microbiol.">
        <title>The Global Catalogue of Microorganisms (GCM) 10K type strain sequencing project: providing services to taxonomists for standard genome sequencing and annotation.</title>
        <authorList>
            <consortium name="The Broad Institute Genomics Platform"/>
            <consortium name="The Broad Institute Genome Sequencing Center for Infectious Disease"/>
            <person name="Wu L."/>
            <person name="Ma J."/>
        </authorList>
    </citation>
    <scope>NUCLEOTIDE SEQUENCE [LARGE SCALE GENOMIC DNA]</scope>
    <source>
        <strain evidence="6">NBRC 103632</strain>
    </source>
</reference>
<dbReference type="PANTHER" id="PTHR11895">
    <property type="entry name" value="TRANSAMIDASE"/>
    <property type="match status" value="1"/>
</dbReference>
<dbReference type="GO" id="GO:0003824">
    <property type="term" value="F:catalytic activity"/>
    <property type="evidence" value="ECO:0007669"/>
    <property type="project" value="InterPro"/>
</dbReference>
<name>A0AA37TGS4_9HYPH</name>
<dbReference type="InterPro" id="IPR036928">
    <property type="entry name" value="AS_sf"/>
</dbReference>
<protein>
    <recommendedName>
        <fullName evidence="3">Indoleacetamide hydrolase</fullName>
    </recommendedName>
</protein>
<proteinExistence type="inferred from homology"/>
<dbReference type="AlphaFoldDB" id="A0AA37TGS4"/>
<dbReference type="Pfam" id="PF01425">
    <property type="entry name" value="Amidase"/>
    <property type="match status" value="1"/>
</dbReference>
<evidence type="ECO:0000259" key="4">
    <source>
        <dbReference type="Pfam" id="PF01425"/>
    </source>
</evidence>
<accession>A0AA37TGS4</accession>
<evidence type="ECO:0000313" key="5">
    <source>
        <dbReference type="EMBL" id="GLS69121.1"/>
    </source>
</evidence>
<sequence length="469" mass="49674">MTQDIIFLDATGLAELIRTKQLSPVEVVRAHLDRIEAVDPKVNAIVTVAADALDAAAAAEAAILAGEELGPLHGVPFTVKDSIDTAGVLTQRGSPIFKGRIPDADATSVARMKKAGGILLAKTNLPEFSYWIESDNLLSGRSNNPWNLDRTPGGSSGGESAAIAAGMSPLGLGTDLAISVRGPAAQTGIVSLKATHGRVPMTGIWPRAPRRFWHVGPMARSVRDLALALSQLAGPDGLDSFATSTVPFDAGLAAAPDRKLRVGWMVGPGFGPIDTEVAATVRAAAEALKGEGHHVEEVRIPALERDFALDVFNKLHVMEMKPAFRAATAGRPDTEIYKMARAMLSLPDTSIDDYVAAEQAAERLRDGYAAYFRDHDVLLTPVLPVPAHRHGIRDLVVNGETVDLTYLQGATVPLNVTGLPGLSMRFGTSRDGLPINVQVVGRWQAETTVLHAASLLEGLSPVRGLHPSL</sequence>
<evidence type="ECO:0000256" key="1">
    <source>
        <dbReference type="ARBA" id="ARBA00003871"/>
    </source>
</evidence>
<organism evidence="5 6">
    <name type="scientific">Methylobacterium tardum</name>
    <dbReference type="NCBI Taxonomy" id="374432"/>
    <lineage>
        <taxon>Bacteria</taxon>
        <taxon>Pseudomonadati</taxon>
        <taxon>Pseudomonadota</taxon>
        <taxon>Alphaproteobacteria</taxon>
        <taxon>Hyphomicrobiales</taxon>
        <taxon>Methylobacteriaceae</taxon>
        <taxon>Methylobacterium</taxon>
    </lineage>
</organism>
<gene>
    <name evidence="5" type="ORF">GCM10007890_11330</name>
</gene>
<evidence type="ECO:0000256" key="3">
    <source>
        <dbReference type="ARBA" id="ARBA00021874"/>
    </source>
</evidence>
<feature type="domain" description="Amidase" evidence="4">
    <location>
        <begin position="26"/>
        <end position="450"/>
    </location>
</feature>
<dbReference type="InterPro" id="IPR023631">
    <property type="entry name" value="Amidase_dom"/>
</dbReference>
<dbReference type="RefSeq" id="WP_238196866.1">
    <property type="nucleotide sequence ID" value="NZ_BPQZ01000014.1"/>
</dbReference>